<feature type="domain" description="Hit1 C-terminal" evidence="2">
    <location>
        <begin position="59"/>
        <end position="125"/>
    </location>
</feature>
<feature type="region of interest" description="Disordered" evidence="1">
    <location>
        <begin position="15"/>
        <end position="37"/>
    </location>
</feature>
<dbReference type="GeneID" id="34522351"/>
<dbReference type="RefSeq" id="XP_022460963.1">
    <property type="nucleotide sequence ID" value="XM_022606097.1"/>
</dbReference>
<dbReference type="STRING" id="1382522.W6MQE3"/>
<dbReference type="Pfam" id="PF18268">
    <property type="entry name" value="Hit1_C"/>
    <property type="match status" value="1"/>
</dbReference>
<sequence length="132" mass="14975">MQATNPNSCSLKCFKSETHKQKDEEKQVSDTFGASETTETNQLVSEITMDKDLCAILEDPQMKSLLKEPSLQFHLLTLFEILSDTRLTGEITREGRLDIANKKLAGLRKNGVEQNELIEEFCERVLTLAQQQ</sequence>
<dbReference type="EMBL" id="HG793130">
    <property type="protein sequence ID" value="CDK28974.1"/>
    <property type="molecule type" value="Genomic_DNA"/>
</dbReference>
<dbReference type="AlphaFoldDB" id="W6MQE3"/>
<organism evidence="3 4">
    <name type="scientific">Kuraishia capsulata CBS 1993</name>
    <dbReference type="NCBI Taxonomy" id="1382522"/>
    <lineage>
        <taxon>Eukaryota</taxon>
        <taxon>Fungi</taxon>
        <taxon>Dikarya</taxon>
        <taxon>Ascomycota</taxon>
        <taxon>Saccharomycotina</taxon>
        <taxon>Pichiomycetes</taxon>
        <taxon>Pichiales</taxon>
        <taxon>Pichiaceae</taxon>
        <taxon>Kuraishia</taxon>
    </lineage>
</organism>
<accession>W6MQE3</accession>
<dbReference type="Gene3D" id="1.20.1440.260">
    <property type="match status" value="1"/>
</dbReference>
<evidence type="ECO:0000256" key="1">
    <source>
        <dbReference type="SAM" id="MobiDB-lite"/>
    </source>
</evidence>
<keyword evidence="4" id="KW-1185">Reference proteome</keyword>
<dbReference type="InterPro" id="IPR040722">
    <property type="entry name" value="Hit1_C"/>
</dbReference>
<proteinExistence type="predicted"/>
<dbReference type="HOGENOM" id="CLU_1619339_0_0_1"/>
<reference evidence="3" key="2">
    <citation type="submission" date="2014-02" db="EMBL/GenBank/DDBJ databases">
        <title>Complete DNA sequence of /Kuraishia capsulata/ illustrates novel genomic features among budding yeasts (/Saccharomycotina/).</title>
        <authorList>
            <person name="Morales L."/>
            <person name="Noel B."/>
            <person name="Porcel B."/>
            <person name="Marcet-Houben M."/>
            <person name="Hullo M-F."/>
            <person name="Sacerdot C."/>
            <person name="Tekaia F."/>
            <person name="Leh-Louis V."/>
            <person name="Despons L."/>
            <person name="Khanna V."/>
            <person name="Aury J-M."/>
            <person name="Barbe V."/>
            <person name="Couloux A."/>
            <person name="Labadie K."/>
            <person name="Pelletier E."/>
            <person name="Souciet J-L."/>
            <person name="Boekhout T."/>
            <person name="Gabaldon T."/>
            <person name="Wincker P."/>
            <person name="Dujon B."/>
        </authorList>
    </citation>
    <scope>NUCLEOTIDE SEQUENCE</scope>
    <source>
        <strain evidence="3">CBS 1993</strain>
    </source>
</reference>
<gene>
    <name evidence="3" type="ORF">KUCA_T00004960001</name>
</gene>
<name>W6MQE3_9ASCO</name>
<evidence type="ECO:0000313" key="3">
    <source>
        <dbReference type="EMBL" id="CDK28974.1"/>
    </source>
</evidence>
<evidence type="ECO:0000313" key="4">
    <source>
        <dbReference type="Proteomes" id="UP000019384"/>
    </source>
</evidence>
<evidence type="ECO:0000259" key="2">
    <source>
        <dbReference type="Pfam" id="PF18268"/>
    </source>
</evidence>
<dbReference type="OrthoDB" id="18412at2759"/>
<dbReference type="Proteomes" id="UP000019384">
    <property type="component" value="Unassembled WGS sequence"/>
</dbReference>
<feature type="compositionally biased region" description="Basic and acidic residues" evidence="1">
    <location>
        <begin position="15"/>
        <end position="28"/>
    </location>
</feature>
<reference evidence="3" key="1">
    <citation type="submission" date="2013-12" db="EMBL/GenBank/DDBJ databases">
        <authorList>
            <person name="Genoscope - CEA"/>
        </authorList>
    </citation>
    <scope>NUCLEOTIDE SEQUENCE</scope>
    <source>
        <strain evidence="3">CBS 1993</strain>
    </source>
</reference>
<protein>
    <recommendedName>
        <fullName evidence="2">Hit1 C-terminal domain-containing protein</fullName>
    </recommendedName>
</protein>